<reference evidence="2" key="1">
    <citation type="journal article" date="2020" name="Stud. Mycol.">
        <title>101 Dothideomycetes genomes: a test case for predicting lifestyles and emergence of pathogens.</title>
        <authorList>
            <person name="Haridas S."/>
            <person name="Albert R."/>
            <person name="Binder M."/>
            <person name="Bloem J."/>
            <person name="Labutti K."/>
            <person name="Salamov A."/>
            <person name="Andreopoulos B."/>
            <person name="Baker S."/>
            <person name="Barry K."/>
            <person name="Bills G."/>
            <person name="Bluhm B."/>
            <person name="Cannon C."/>
            <person name="Castanera R."/>
            <person name="Culley D."/>
            <person name="Daum C."/>
            <person name="Ezra D."/>
            <person name="Gonzalez J."/>
            <person name="Henrissat B."/>
            <person name="Kuo A."/>
            <person name="Liang C."/>
            <person name="Lipzen A."/>
            <person name="Lutzoni F."/>
            <person name="Magnuson J."/>
            <person name="Mondo S."/>
            <person name="Nolan M."/>
            <person name="Ohm R."/>
            <person name="Pangilinan J."/>
            <person name="Park H.-J."/>
            <person name="Ramirez L."/>
            <person name="Alfaro M."/>
            <person name="Sun H."/>
            <person name="Tritt A."/>
            <person name="Yoshinaga Y."/>
            <person name="Zwiers L.-H."/>
            <person name="Turgeon B."/>
            <person name="Goodwin S."/>
            <person name="Spatafora J."/>
            <person name="Crous P."/>
            <person name="Grigoriev I."/>
        </authorList>
    </citation>
    <scope>NUCLEOTIDE SEQUENCE</scope>
    <source>
        <strain evidence="2">CBS 123094</strain>
    </source>
</reference>
<gene>
    <name evidence="2" type="ORF">P154DRAFT_441164</name>
</gene>
<protein>
    <submittedName>
        <fullName evidence="2">Uncharacterized protein</fullName>
    </submittedName>
</protein>
<organism evidence="2 3">
    <name type="scientific">Amniculicola lignicola CBS 123094</name>
    <dbReference type="NCBI Taxonomy" id="1392246"/>
    <lineage>
        <taxon>Eukaryota</taxon>
        <taxon>Fungi</taxon>
        <taxon>Dikarya</taxon>
        <taxon>Ascomycota</taxon>
        <taxon>Pezizomycotina</taxon>
        <taxon>Dothideomycetes</taxon>
        <taxon>Pleosporomycetidae</taxon>
        <taxon>Pleosporales</taxon>
        <taxon>Amniculicolaceae</taxon>
        <taxon>Amniculicola</taxon>
    </lineage>
</organism>
<dbReference type="Proteomes" id="UP000799779">
    <property type="component" value="Unassembled WGS sequence"/>
</dbReference>
<feature type="region of interest" description="Disordered" evidence="1">
    <location>
        <begin position="1"/>
        <end position="65"/>
    </location>
</feature>
<dbReference type="EMBL" id="ML977613">
    <property type="protein sequence ID" value="KAF1997445.1"/>
    <property type="molecule type" value="Genomic_DNA"/>
</dbReference>
<dbReference type="OrthoDB" id="5415522at2759"/>
<dbReference type="AlphaFoldDB" id="A0A6A5WE49"/>
<feature type="non-terminal residue" evidence="2">
    <location>
        <position position="1"/>
    </location>
</feature>
<proteinExistence type="predicted"/>
<accession>A0A6A5WE49</accession>
<sequence length="65" mass="7162">EYTVTSSGTNSQGDRWDTRDDGSGSANSNPYHYSNGDGLYYYSNPNGSKYYNDSQGNMKYTAPGK</sequence>
<evidence type="ECO:0000313" key="2">
    <source>
        <dbReference type="EMBL" id="KAF1997445.1"/>
    </source>
</evidence>
<name>A0A6A5WE49_9PLEO</name>
<evidence type="ECO:0000313" key="3">
    <source>
        <dbReference type="Proteomes" id="UP000799779"/>
    </source>
</evidence>
<feature type="compositionally biased region" description="Polar residues" evidence="1">
    <location>
        <begin position="43"/>
        <end position="58"/>
    </location>
</feature>
<feature type="compositionally biased region" description="Polar residues" evidence="1">
    <location>
        <begin position="1"/>
        <end position="13"/>
    </location>
</feature>
<keyword evidence="3" id="KW-1185">Reference proteome</keyword>
<evidence type="ECO:0000256" key="1">
    <source>
        <dbReference type="SAM" id="MobiDB-lite"/>
    </source>
</evidence>